<protein>
    <recommendedName>
        <fullName evidence="3">RNase H type-1 domain-containing protein</fullName>
    </recommendedName>
</protein>
<reference evidence="1 2" key="1">
    <citation type="submission" date="2024-02" db="EMBL/GenBank/DDBJ databases">
        <authorList>
            <person name="Chen Y."/>
            <person name="Shah S."/>
            <person name="Dougan E. K."/>
            <person name="Thang M."/>
            <person name="Chan C."/>
        </authorList>
    </citation>
    <scope>NUCLEOTIDE SEQUENCE [LARGE SCALE GENOMIC DNA]</scope>
</reference>
<comment type="caution">
    <text evidence="1">The sequence shown here is derived from an EMBL/GenBank/DDBJ whole genome shotgun (WGS) entry which is preliminary data.</text>
</comment>
<evidence type="ECO:0000313" key="1">
    <source>
        <dbReference type="EMBL" id="CAK9006124.1"/>
    </source>
</evidence>
<dbReference type="Proteomes" id="UP001642464">
    <property type="component" value="Unassembled WGS sequence"/>
</dbReference>
<dbReference type="EMBL" id="CAXAMM010005125">
    <property type="protein sequence ID" value="CAK9006124.1"/>
    <property type="molecule type" value="Genomic_DNA"/>
</dbReference>
<gene>
    <name evidence="1" type="ORF">SCF082_LOCUS8895</name>
</gene>
<evidence type="ECO:0008006" key="3">
    <source>
        <dbReference type="Google" id="ProtNLM"/>
    </source>
</evidence>
<sequence>VEFEECQGMLNYASVQDFLKEAGEEIARYEAKGFARQRADGTVKKRIVVDMLRSGGNSRITLLRVPDVLGSVRKMDEWEPPFPADPQCTTEFVLVDLADAFCHFAVTRDELQHCRSIGDGQIERTPAEQAKLLSMTLYSMQALGIMVSLEKGGRHITVELPFKICKEVYDALVSWLGKGMARIMWLKEKPAERGIISDASPMGIGAVLWRKDKETGRSLRRSRLSHGEAASQAVREAYASLRAVLAEAHSAQGLAMILKSDSSVALGIAQKLSSPSPSLNYIAAELALLLDTIDAKQIELYH</sequence>
<feature type="non-terminal residue" evidence="1">
    <location>
        <position position="302"/>
    </location>
</feature>
<evidence type="ECO:0000313" key="2">
    <source>
        <dbReference type="Proteomes" id="UP001642464"/>
    </source>
</evidence>
<organism evidence="1 2">
    <name type="scientific">Durusdinium trenchii</name>
    <dbReference type="NCBI Taxonomy" id="1381693"/>
    <lineage>
        <taxon>Eukaryota</taxon>
        <taxon>Sar</taxon>
        <taxon>Alveolata</taxon>
        <taxon>Dinophyceae</taxon>
        <taxon>Suessiales</taxon>
        <taxon>Symbiodiniaceae</taxon>
        <taxon>Durusdinium</taxon>
    </lineage>
</organism>
<name>A0ABP0IVL7_9DINO</name>
<accession>A0ABP0IVL7</accession>
<keyword evidence="2" id="KW-1185">Reference proteome</keyword>
<feature type="non-terminal residue" evidence="1">
    <location>
        <position position="1"/>
    </location>
</feature>
<proteinExistence type="predicted"/>